<gene>
    <name evidence="1" type="ORF">CPB84DRAFT_1466981</name>
</gene>
<name>A0A9P5NIL8_GYMJU</name>
<organism evidence="1 2">
    <name type="scientific">Gymnopilus junonius</name>
    <name type="common">Spectacular rustgill mushroom</name>
    <name type="synonym">Gymnopilus spectabilis subsp. junonius</name>
    <dbReference type="NCBI Taxonomy" id="109634"/>
    <lineage>
        <taxon>Eukaryota</taxon>
        <taxon>Fungi</taxon>
        <taxon>Dikarya</taxon>
        <taxon>Basidiomycota</taxon>
        <taxon>Agaricomycotina</taxon>
        <taxon>Agaricomycetes</taxon>
        <taxon>Agaricomycetidae</taxon>
        <taxon>Agaricales</taxon>
        <taxon>Agaricineae</taxon>
        <taxon>Hymenogastraceae</taxon>
        <taxon>Gymnopilus</taxon>
    </lineage>
</organism>
<dbReference type="EMBL" id="JADNYJ010000084">
    <property type="protein sequence ID" value="KAF8888485.1"/>
    <property type="molecule type" value="Genomic_DNA"/>
</dbReference>
<accession>A0A9P5NIL8</accession>
<proteinExistence type="predicted"/>
<comment type="caution">
    <text evidence="1">The sequence shown here is derived from an EMBL/GenBank/DDBJ whole genome shotgun (WGS) entry which is preliminary data.</text>
</comment>
<evidence type="ECO:0000313" key="2">
    <source>
        <dbReference type="Proteomes" id="UP000724874"/>
    </source>
</evidence>
<evidence type="ECO:0000313" key="1">
    <source>
        <dbReference type="EMBL" id="KAF8888485.1"/>
    </source>
</evidence>
<reference evidence="1" key="1">
    <citation type="submission" date="2020-11" db="EMBL/GenBank/DDBJ databases">
        <authorList>
            <consortium name="DOE Joint Genome Institute"/>
            <person name="Ahrendt S."/>
            <person name="Riley R."/>
            <person name="Andreopoulos W."/>
            <person name="LaButti K."/>
            <person name="Pangilinan J."/>
            <person name="Ruiz-duenas F.J."/>
            <person name="Barrasa J.M."/>
            <person name="Sanchez-Garcia M."/>
            <person name="Camarero S."/>
            <person name="Miyauchi S."/>
            <person name="Serrano A."/>
            <person name="Linde D."/>
            <person name="Babiker R."/>
            <person name="Drula E."/>
            <person name="Ayuso-Fernandez I."/>
            <person name="Pacheco R."/>
            <person name="Padilla G."/>
            <person name="Ferreira P."/>
            <person name="Barriuso J."/>
            <person name="Kellner H."/>
            <person name="Castanera R."/>
            <person name="Alfaro M."/>
            <person name="Ramirez L."/>
            <person name="Pisabarro A.G."/>
            <person name="Kuo A."/>
            <person name="Tritt A."/>
            <person name="Lipzen A."/>
            <person name="He G."/>
            <person name="Yan M."/>
            <person name="Ng V."/>
            <person name="Cullen D."/>
            <person name="Martin F."/>
            <person name="Rosso M.-N."/>
            <person name="Henrissat B."/>
            <person name="Hibbett D."/>
            <person name="Martinez A.T."/>
            <person name="Grigoriev I.V."/>
        </authorList>
    </citation>
    <scope>NUCLEOTIDE SEQUENCE</scope>
    <source>
        <strain evidence="1">AH 44721</strain>
    </source>
</reference>
<dbReference type="AlphaFoldDB" id="A0A9P5NIL8"/>
<dbReference type="Proteomes" id="UP000724874">
    <property type="component" value="Unassembled WGS sequence"/>
</dbReference>
<sequence>MLCRRPQFAISFVWENKAEVDLLLASLPGVVNLYHAMHTAHPRIDPSFIEWTRTFCDRVYRPRSHSSGSGEGLNAISLRTPSSHWIRSRQSFSSRPKQGLE</sequence>
<keyword evidence="2" id="KW-1185">Reference proteome</keyword>
<protein>
    <submittedName>
        <fullName evidence="1">Uncharacterized protein</fullName>
    </submittedName>
</protein>